<dbReference type="AlphaFoldDB" id="A0A0A9HPC9"/>
<evidence type="ECO:0000313" key="1">
    <source>
        <dbReference type="EMBL" id="JAE37674.1"/>
    </source>
</evidence>
<dbReference type="EMBL" id="GBRH01160222">
    <property type="protein sequence ID" value="JAE37674.1"/>
    <property type="molecule type" value="Transcribed_RNA"/>
</dbReference>
<reference evidence="1" key="1">
    <citation type="submission" date="2014-09" db="EMBL/GenBank/DDBJ databases">
        <authorList>
            <person name="Magalhaes I.L.F."/>
            <person name="Oliveira U."/>
            <person name="Santos F.R."/>
            <person name="Vidigal T.H.D.A."/>
            <person name="Brescovit A.D."/>
            <person name="Santos A.J."/>
        </authorList>
    </citation>
    <scope>NUCLEOTIDE SEQUENCE</scope>
    <source>
        <tissue evidence="1">Shoot tissue taken approximately 20 cm above the soil surface</tissue>
    </source>
</reference>
<proteinExistence type="predicted"/>
<sequence>MNSSTANKLYMPRSEWCKPKPYG</sequence>
<organism evidence="1">
    <name type="scientific">Arundo donax</name>
    <name type="common">Giant reed</name>
    <name type="synonym">Donax arundinaceus</name>
    <dbReference type="NCBI Taxonomy" id="35708"/>
    <lineage>
        <taxon>Eukaryota</taxon>
        <taxon>Viridiplantae</taxon>
        <taxon>Streptophyta</taxon>
        <taxon>Embryophyta</taxon>
        <taxon>Tracheophyta</taxon>
        <taxon>Spermatophyta</taxon>
        <taxon>Magnoliopsida</taxon>
        <taxon>Liliopsida</taxon>
        <taxon>Poales</taxon>
        <taxon>Poaceae</taxon>
        <taxon>PACMAD clade</taxon>
        <taxon>Arundinoideae</taxon>
        <taxon>Arundineae</taxon>
        <taxon>Arundo</taxon>
    </lineage>
</organism>
<name>A0A0A9HPC9_ARUDO</name>
<reference evidence="1" key="2">
    <citation type="journal article" date="2015" name="Data Brief">
        <title>Shoot transcriptome of the giant reed, Arundo donax.</title>
        <authorList>
            <person name="Barrero R.A."/>
            <person name="Guerrero F.D."/>
            <person name="Moolhuijzen P."/>
            <person name="Goolsby J.A."/>
            <person name="Tidwell J."/>
            <person name="Bellgard S.E."/>
            <person name="Bellgard M.I."/>
        </authorList>
    </citation>
    <scope>NUCLEOTIDE SEQUENCE</scope>
    <source>
        <tissue evidence="1">Shoot tissue taken approximately 20 cm above the soil surface</tissue>
    </source>
</reference>
<accession>A0A0A9HPC9</accession>
<protein>
    <submittedName>
        <fullName evidence="1">Uncharacterized protein</fullName>
    </submittedName>
</protein>